<proteinExistence type="predicted"/>
<feature type="domain" description="Reverse transcriptase Ty1/copia-type" evidence="1">
    <location>
        <begin position="4"/>
        <end position="55"/>
    </location>
</feature>
<dbReference type="EMBL" id="JACGWL010000596">
    <property type="protein sequence ID" value="KAK4383228.1"/>
    <property type="molecule type" value="Genomic_DNA"/>
</dbReference>
<evidence type="ECO:0000259" key="1">
    <source>
        <dbReference type="Pfam" id="PF07727"/>
    </source>
</evidence>
<organism evidence="2 3">
    <name type="scientific">Sesamum angolense</name>
    <dbReference type="NCBI Taxonomy" id="2727404"/>
    <lineage>
        <taxon>Eukaryota</taxon>
        <taxon>Viridiplantae</taxon>
        <taxon>Streptophyta</taxon>
        <taxon>Embryophyta</taxon>
        <taxon>Tracheophyta</taxon>
        <taxon>Spermatophyta</taxon>
        <taxon>Magnoliopsida</taxon>
        <taxon>eudicotyledons</taxon>
        <taxon>Gunneridae</taxon>
        <taxon>Pentapetalae</taxon>
        <taxon>asterids</taxon>
        <taxon>lamiids</taxon>
        <taxon>Lamiales</taxon>
        <taxon>Pedaliaceae</taxon>
        <taxon>Sesamum</taxon>
    </lineage>
</organism>
<evidence type="ECO:0000313" key="3">
    <source>
        <dbReference type="Proteomes" id="UP001289374"/>
    </source>
</evidence>
<comment type="caution">
    <text evidence="2">The sequence shown here is derived from an EMBL/GenBank/DDBJ whole genome shotgun (WGS) entry which is preliminary data.</text>
</comment>
<gene>
    <name evidence="2" type="ORF">Sango_2796600</name>
</gene>
<reference evidence="2" key="2">
    <citation type="journal article" date="2024" name="Plant">
        <title>Genomic evolution and insights into agronomic trait innovations of Sesamum species.</title>
        <authorList>
            <person name="Miao H."/>
            <person name="Wang L."/>
            <person name="Qu L."/>
            <person name="Liu H."/>
            <person name="Sun Y."/>
            <person name="Le M."/>
            <person name="Wang Q."/>
            <person name="Wei S."/>
            <person name="Zheng Y."/>
            <person name="Lin W."/>
            <person name="Duan Y."/>
            <person name="Cao H."/>
            <person name="Xiong S."/>
            <person name="Wang X."/>
            <person name="Wei L."/>
            <person name="Li C."/>
            <person name="Ma Q."/>
            <person name="Ju M."/>
            <person name="Zhao R."/>
            <person name="Li G."/>
            <person name="Mu C."/>
            <person name="Tian Q."/>
            <person name="Mei H."/>
            <person name="Zhang T."/>
            <person name="Gao T."/>
            <person name="Zhang H."/>
        </authorList>
    </citation>
    <scope>NUCLEOTIDE SEQUENCE</scope>
    <source>
        <strain evidence="2">K16</strain>
    </source>
</reference>
<dbReference type="Pfam" id="PF07727">
    <property type="entry name" value="RVT_2"/>
    <property type="match status" value="1"/>
</dbReference>
<dbReference type="InterPro" id="IPR013103">
    <property type="entry name" value="RVT_2"/>
</dbReference>
<accession>A0AAE1VX04</accession>
<name>A0AAE1VX04_9LAMI</name>
<keyword evidence="3" id="KW-1185">Reference proteome</keyword>
<sequence>MAMSIQILFAIAAWYDYEIWQIDVKTAFLSGYVKEEIFVDQLEGFTSVGQEQKKKISESLFAHLVLYVDDIFKGSGLARKAQ</sequence>
<dbReference type="AlphaFoldDB" id="A0AAE1VX04"/>
<reference evidence="2" key="1">
    <citation type="submission" date="2020-06" db="EMBL/GenBank/DDBJ databases">
        <authorList>
            <person name="Li T."/>
            <person name="Hu X."/>
            <person name="Zhang T."/>
            <person name="Song X."/>
            <person name="Zhang H."/>
            <person name="Dai N."/>
            <person name="Sheng W."/>
            <person name="Hou X."/>
            <person name="Wei L."/>
        </authorList>
    </citation>
    <scope>NUCLEOTIDE SEQUENCE</scope>
    <source>
        <strain evidence="2">K16</strain>
        <tissue evidence="2">Leaf</tissue>
    </source>
</reference>
<evidence type="ECO:0000313" key="2">
    <source>
        <dbReference type="EMBL" id="KAK4383228.1"/>
    </source>
</evidence>
<protein>
    <recommendedName>
        <fullName evidence="1">Reverse transcriptase Ty1/copia-type domain-containing protein</fullName>
    </recommendedName>
</protein>
<dbReference type="Proteomes" id="UP001289374">
    <property type="component" value="Unassembled WGS sequence"/>
</dbReference>